<evidence type="ECO:0000313" key="3">
    <source>
        <dbReference type="Proteomes" id="UP000324241"/>
    </source>
</evidence>
<evidence type="ECO:0000313" key="2">
    <source>
        <dbReference type="EMBL" id="KAA8645762.1"/>
    </source>
</evidence>
<reference evidence="2 3" key="1">
    <citation type="submission" date="2019-08" db="EMBL/GenBank/DDBJ databases">
        <title>The genome sequence of a newly discovered highly antifungal drug resistant Aspergillus species, Aspergillus tanneri NIH 1004.</title>
        <authorList>
            <person name="Mounaud S."/>
            <person name="Singh I."/>
            <person name="Joardar V."/>
            <person name="Pakala S."/>
            <person name="Pakala S."/>
            <person name="Venepally P."/>
            <person name="Chung J.K."/>
            <person name="Losada L."/>
            <person name="Nierman W.C."/>
        </authorList>
    </citation>
    <scope>NUCLEOTIDE SEQUENCE [LARGE SCALE GENOMIC DNA]</scope>
    <source>
        <strain evidence="2 3">NIH1004</strain>
    </source>
</reference>
<organism evidence="2 3">
    <name type="scientific">Aspergillus tanneri</name>
    <dbReference type="NCBI Taxonomy" id="1220188"/>
    <lineage>
        <taxon>Eukaryota</taxon>
        <taxon>Fungi</taxon>
        <taxon>Dikarya</taxon>
        <taxon>Ascomycota</taxon>
        <taxon>Pezizomycotina</taxon>
        <taxon>Eurotiomycetes</taxon>
        <taxon>Eurotiomycetidae</taxon>
        <taxon>Eurotiales</taxon>
        <taxon>Aspergillaceae</taxon>
        <taxon>Aspergillus</taxon>
        <taxon>Aspergillus subgen. Circumdati</taxon>
    </lineage>
</organism>
<dbReference type="GeneID" id="54329883"/>
<dbReference type="OrthoDB" id="4153865at2759"/>
<keyword evidence="1" id="KW-1133">Transmembrane helix</keyword>
<dbReference type="VEuPathDB" id="FungiDB:EYZ11_005172"/>
<dbReference type="Proteomes" id="UP000324241">
    <property type="component" value="Unassembled WGS sequence"/>
</dbReference>
<dbReference type="AlphaFoldDB" id="A0A5M9MFL1"/>
<evidence type="ECO:0000256" key="1">
    <source>
        <dbReference type="SAM" id="Phobius"/>
    </source>
</evidence>
<protein>
    <submittedName>
        <fullName evidence="2">Uncharacterized protein</fullName>
    </submittedName>
</protein>
<proteinExistence type="predicted"/>
<gene>
    <name evidence="2" type="ORF">ATNIH1004_007181</name>
</gene>
<comment type="caution">
    <text evidence="2">The sequence shown here is derived from an EMBL/GenBank/DDBJ whole genome shotgun (WGS) entry which is preliminary data.</text>
</comment>
<dbReference type="EMBL" id="QUQM01000007">
    <property type="protein sequence ID" value="KAA8645762.1"/>
    <property type="molecule type" value="Genomic_DNA"/>
</dbReference>
<keyword evidence="1" id="KW-0812">Transmembrane</keyword>
<name>A0A5M9MFL1_9EURO</name>
<keyword evidence="1" id="KW-0472">Membrane</keyword>
<accession>A0A5M9MFL1</accession>
<feature type="transmembrane region" description="Helical" evidence="1">
    <location>
        <begin position="90"/>
        <end position="107"/>
    </location>
</feature>
<dbReference type="RefSeq" id="XP_033425123.1">
    <property type="nucleotide sequence ID" value="XM_033571808.1"/>
</dbReference>
<sequence>MFNFSWFKSSKEDIPQSTWNPITLTMEQPSSPAGPSQEVVVTKPACIPPAINSHTLRDITRKRLANKSGPPRNKCKSACEVVEMTVADHFLTGVLVITVFAVNVSYYNKMMGWAG</sequence>